<evidence type="ECO:0000256" key="2">
    <source>
        <dbReference type="SAM" id="Phobius"/>
    </source>
</evidence>
<accession>A0A167CHK7</accession>
<dbReference type="OrthoDB" id="5985073at2759"/>
<dbReference type="PROSITE" id="PS51257">
    <property type="entry name" value="PROKAR_LIPOPROTEIN"/>
    <property type="match status" value="1"/>
</dbReference>
<dbReference type="SMART" id="SM00321">
    <property type="entry name" value="WSC"/>
    <property type="match status" value="1"/>
</dbReference>
<protein>
    <submittedName>
        <fullName evidence="5">Slg1p</fullName>
    </submittedName>
</protein>
<feature type="region of interest" description="Disordered" evidence="1">
    <location>
        <begin position="112"/>
        <end position="223"/>
    </location>
</feature>
<feature type="region of interest" description="Disordered" evidence="1">
    <location>
        <begin position="257"/>
        <end position="276"/>
    </location>
</feature>
<keyword evidence="3" id="KW-0732">Signal</keyword>
<dbReference type="EMBL" id="CP014500">
    <property type="protein sequence ID" value="ANB11709.1"/>
    <property type="molecule type" value="Genomic_DNA"/>
</dbReference>
<dbReference type="PANTHER" id="PTHR16861">
    <property type="entry name" value="GLYCOPROTEIN 38"/>
    <property type="match status" value="1"/>
</dbReference>
<organism evidence="5 6">
    <name type="scientific">Sugiyamaella lignohabitans</name>
    <dbReference type="NCBI Taxonomy" id="796027"/>
    <lineage>
        <taxon>Eukaryota</taxon>
        <taxon>Fungi</taxon>
        <taxon>Dikarya</taxon>
        <taxon>Ascomycota</taxon>
        <taxon>Saccharomycotina</taxon>
        <taxon>Dipodascomycetes</taxon>
        <taxon>Dipodascales</taxon>
        <taxon>Trichomonascaceae</taxon>
        <taxon>Sugiyamaella</taxon>
    </lineage>
</organism>
<keyword evidence="6" id="KW-1185">Reference proteome</keyword>
<dbReference type="PROSITE" id="PS51212">
    <property type="entry name" value="WSC"/>
    <property type="match status" value="1"/>
</dbReference>
<dbReference type="GeneID" id="30036673"/>
<dbReference type="InterPro" id="IPR002889">
    <property type="entry name" value="WSC_carb-bd"/>
</dbReference>
<dbReference type="Pfam" id="PF01822">
    <property type="entry name" value="WSC"/>
    <property type="match status" value="1"/>
</dbReference>
<feature type="transmembrane region" description="Helical" evidence="2">
    <location>
        <begin position="229"/>
        <end position="251"/>
    </location>
</feature>
<evidence type="ECO:0000256" key="3">
    <source>
        <dbReference type="SAM" id="SignalP"/>
    </source>
</evidence>
<keyword evidence="2" id="KW-0472">Membrane</keyword>
<dbReference type="RefSeq" id="XP_018734186.1">
    <property type="nucleotide sequence ID" value="XM_018881610.1"/>
</dbReference>
<dbReference type="Proteomes" id="UP000189580">
    <property type="component" value="Chromosome c"/>
</dbReference>
<reference evidence="5 6" key="1">
    <citation type="submission" date="2016-02" db="EMBL/GenBank/DDBJ databases">
        <title>Complete genome sequence and transcriptome regulation of the pentose utilising yeast Sugiyamaella lignohabitans.</title>
        <authorList>
            <person name="Bellasio M."/>
            <person name="Peymann A."/>
            <person name="Valli M."/>
            <person name="Sipitzky M."/>
            <person name="Graf A."/>
            <person name="Sauer M."/>
            <person name="Marx H."/>
            <person name="Mattanovich D."/>
        </authorList>
    </citation>
    <scope>NUCLEOTIDE SEQUENCE [LARGE SCALE GENOMIC DNA]</scope>
    <source>
        <strain evidence="5 6">CBS 10342</strain>
    </source>
</reference>
<dbReference type="KEGG" id="slb:AWJ20_4530"/>
<gene>
    <name evidence="5" type="primary">SLG1</name>
    <name evidence="5" type="ORF">AWJ20_4530</name>
</gene>
<dbReference type="AlphaFoldDB" id="A0A167CHK7"/>
<keyword evidence="2" id="KW-1133">Transmembrane helix</keyword>
<evidence type="ECO:0000259" key="4">
    <source>
        <dbReference type="PROSITE" id="PS51212"/>
    </source>
</evidence>
<feature type="domain" description="WSC" evidence="4">
    <location>
        <begin position="18"/>
        <end position="107"/>
    </location>
</feature>
<feature type="signal peptide" evidence="3">
    <location>
        <begin position="1"/>
        <end position="18"/>
    </location>
</feature>
<name>A0A167CHK7_9ASCO</name>
<evidence type="ECO:0000256" key="1">
    <source>
        <dbReference type="SAM" id="MobiDB-lite"/>
    </source>
</evidence>
<dbReference type="CDD" id="cd12087">
    <property type="entry name" value="TM_EGFR-like"/>
    <property type="match status" value="1"/>
</dbReference>
<proteinExistence type="predicted"/>
<evidence type="ECO:0000313" key="6">
    <source>
        <dbReference type="Proteomes" id="UP000189580"/>
    </source>
</evidence>
<dbReference type="PANTHER" id="PTHR16861:SF9">
    <property type="entry name" value="CELL WALL INTEGRITY AND STRESS RESPONSE COMPONENT 1"/>
    <property type="match status" value="1"/>
</dbReference>
<sequence>MVRLRTVAIAAFAGLVSGQTFQGCYNSAGSMVSNGTYTWQSKSHCSTACSALGYSIIATHNGNECYCGNSLPPSSDKVDQNQCNVVCTGYGNEMCGSASTFSVYSIADTTSTDPDTSSSSAAGSSATGGSSTSPSGSSTASSVSSASASNPSGSGSSSTKTSSSDTSSASGSSTSPSLSSSQSSQSSSSQSSSASSSSSSASSASDSSSSGKTTASANKNHGSKISGGAIAGIVIGVVAALAIIGATLVFLKKRRSSYDHYSPSTSPDRFKEPFGVRPPDLPFGGPPPRYGMSSDEALAAGAGHQIDQRLNPVMLGERRISVGSLADARDYSRKILRVANPDDDA</sequence>
<keyword evidence="2" id="KW-0812">Transmembrane</keyword>
<feature type="chain" id="PRO_5007884699" evidence="3">
    <location>
        <begin position="19"/>
        <end position="345"/>
    </location>
</feature>
<evidence type="ECO:0000313" key="5">
    <source>
        <dbReference type="EMBL" id="ANB11709.1"/>
    </source>
</evidence>